<dbReference type="HOGENOM" id="CLU_3175115_0_0_1"/>
<evidence type="ECO:0000313" key="2">
    <source>
        <dbReference type="Proteomes" id="UP000008144"/>
    </source>
</evidence>
<name>H2XTV4_CIOIN</name>
<dbReference type="Ensembl" id="ENSCINT00000035066.1">
    <property type="protein sequence ID" value="ENSCINP00000033088.1"/>
    <property type="gene ID" value="ENSCING00000023110.1"/>
</dbReference>
<sequence length="47" mass="5715">MELNIFYISVTCYVYSLYKSKAKSRLYRISCILYTLLYQKFSRVTPF</sequence>
<reference evidence="1" key="3">
    <citation type="submission" date="2025-08" db="UniProtKB">
        <authorList>
            <consortium name="Ensembl"/>
        </authorList>
    </citation>
    <scope>IDENTIFICATION</scope>
</reference>
<organism evidence="1 2">
    <name type="scientific">Ciona intestinalis</name>
    <name type="common">Transparent sea squirt</name>
    <name type="synonym">Ascidia intestinalis</name>
    <dbReference type="NCBI Taxonomy" id="7719"/>
    <lineage>
        <taxon>Eukaryota</taxon>
        <taxon>Metazoa</taxon>
        <taxon>Chordata</taxon>
        <taxon>Tunicata</taxon>
        <taxon>Ascidiacea</taxon>
        <taxon>Phlebobranchia</taxon>
        <taxon>Cionidae</taxon>
        <taxon>Ciona</taxon>
    </lineage>
</organism>
<reference evidence="2" key="1">
    <citation type="journal article" date="2002" name="Science">
        <title>The draft genome of Ciona intestinalis: insights into chordate and vertebrate origins.</title>
        <authorList>
            <person name="Dehal P."/>
            <person name="Satou Y."/>
            <person name="Campbell R.K."/>
            <person name="Chapman J."/>
            <person name="Degnan B."/>
            <person name="De Tomaso A."/>
            <person name="Davidson B."/>
            <person name="Di Gregorio A."/>
            <person name="Gelpke M."/>
            <person name="Goodstein D.M."/>
            <person name="Harafuji N."/>
            <person name="Hastings K.E."/>
            <person name="Ho I."/>
            <person name="Hotta K."/>
            <person name="Huang W."/>
            <person name="Kawashima T."/>
            <person name="Lemaire P."/>
            <person name="Martinez D."/>
            <person name="Meinertzhagen I.A."/>
            <person name="Necula S."/>
            <person name="Nonaka M."/>
            <person name="Putnam N."/>
            <person name="Rash S."/>
            <person name="Saiga H."/>
            <person name="Satake M."/>
            <person name="Terry A."/>
            <person name="Yamada L."/>
            <person name="Wang H.G."/>
            <person name="Awazu S."/>
            <person name="Azumi K."/>
            <person name="Boore J."/>
            <person name="Branno M."/>
            <person name="Chin-Bow S."/>
            <person name="DeSantis R."/>
            <person name="Doyle S."/>
            <person name="Francino P."/>
            <person name="Keys D.N."/>
            <person name="Haga S."/>
            <person name="Hayashi H."/>
            <person name="Hino K."/>
            <person name="Imai K.S."/>
            <person name="Inaba K."/>
            <person name="Kano S."/>
            <person name="Kobayashi K."/>
            <person name="Kobayashi M."/>
            <person name="Lee B.I."/>
            <person name="Makabe K.W."/>
            <person name="Manohar C."/>
            <person name="Matassi G."/>
            <person name="Medina M."/>
            <person name="Mochizuki Y."/>
            <person name="Mount S."/>
            <person name="Morishita T."/>
            <person name="Miura S."/>
            <person name="Nakayama A."/>
            <person name="Nishizaka S."/>
            <person name="Nomoto H."/>
            <person name="Ohta F."/>
            <person name="Oishi K."/>
            <person name="Rigoutsos I."/>
            <person name="Sano M."/>
            <person name="Sasaki A."/>
            <person name="Sasakura Y."/>
            <person name="Shoguchi E."/>
            <person name="Shin-i T."/>
            <person name="Spagnuolo A."/>
            <person name="Stainier D."/>
            <person name="Suzuki M.M."/>
            <person name="Tassy O."/>
            <person name="Takatori N."/>
            <person name="Tokuoka M."/>
            <person name="Yagi K."/>
            <person name="Yoshizaki F."/>
            <person name="Wada S."/>
            <person name="Zhang C."/>
            <person name="Hyatt P.D."/>
            <person name="Larimer F."/>
            <person name="Detter C."/>
            <person name="Doggett N."/>
            <person name="Glavina T."/>
            <person name="Hawkins T."/>
            <person name="Richardson P."/>
            <person name="Lucas S."/>
            <person name="Kohara Y."/>
            <person name="Levine M."/>
            <person name="Satoh N."/>
            <person name="Rokhsar D.S."/>
        </authorList>
    </citation>
    <scope>NUCLEOTIDE SEQUENCE [LARGE SCALE GENOMIC DNA]</scope>
</reference>
<dbReference type="AlphaFoldDB" id="H2XTV4"/>
<reference evidence="1" key="4">
    <citation type="submission" date="2025-09" db="UniProtKB">
        <authorList>
            <consortium name="Ensembl"/>
        </authorList>
    </citation>
    <scope>IDENTIFICATION</scope>
</reference>
<proteinExistence type="predicted"/>
<reference evidence="1" key="2">
    <citation type="journal article" date="2008" name="Genome Biol.">
        <title>Improved genome assembly and evidence-based global gene model set for the chordate Ciona intestinalis: new insight into intron and operon populations.</title>
        <authorList>
            <person name="Satou Y."/>
            <person name="Mineta K."/>
            <person name="Ogasawara M."/>
            <person name="Sasakura Y."/>
            <person name="Shoguchi E."/>
            <person name="Ueno K."/>
            <person name="Yamada L."/>
            <person name="Matsumoto J."/>
            <person name="Wasserscheid J."/>
            <person name="Dewar K."/>
            <person name="Wiley G.B."/>
            <person name="Macmil S.L."/>
            <person name="Roe B.A."/>
            <person name="Zeller R.W."/>
            <person name="Hastings K.E."/>
            <person name="Lemaire P."/>
            <person name="Lindquist E."/>
            <person name="Endo T."/>
            <person name="Hotta K."/>
            <person name="Inaba K."/>
        </authorList>
    </citation>
    <scope>NUCLEOTIDE SEQUENCE [LARGE SCALE GENOMIC DNA]</scope>
    <source>
        <strain evidence="1">wild type</strain>
    </source>
</reference>
<keyword evidence="2" id="KW-1185">Reference proteome</keyword>
<dbReference type="InParanoid" id="H2XTV4"/>
<dbReference type="Proteomes" id="UP000008144">
    <property type="component" value="Chromosome 11"/>
</dbReference>
<evidence type="ECO:0000313" key="1">
    <source>
        <dbReference type="Ensembl" id="ENSCINP00000033088.1"/>
    </source>
</evidence>
<protein>
    <submittedName>
        <fullName evidence="1">Uncharacterized protein</fullName>
    </submittedName>
</protein>
<dbReference type="EMBL" id="EAAA01000664">
    <property type="status" value="NOT_ANNOTATED_CDS"/>
    <property type="molecule type" value="Genomic_DNA"/>
</dbReference>
<accession>H2XTV4</accession>